<dbReference type="InterPro" id="IPR024728">
    <property type="entry name" value="PolY_HhH_motif"/>
</dbReference>
<dbReference type="Proteomes" id="UP000294558">
    <property type="component" value="Unassembled WGS sequence"/>
</dbReference>
<comment type="cofactor">
    <cofactor evidence="4">
        <name>Mg(2+)</name>
        <dbReference type="ChEBI" id="CHEBI:18420"/>
    </cofactor>
    <text evidence="4">Binds 2 magnesium ions per subunit.</text>
</comment>
<dbReference type="GO" id="GO:0000287">
    <property type="term" value="F:magnesium ion binding"/>
    <property type="evidence" value="ECO:0007669"/>
    <property type="project" value="UniProtKB-UniRule"/>
</dbReference>
<dbReference type="GO" id="GO:0005829">
    <property type="term" value="C:cytosol"/>
    <property type="evidence" value="ECO:0007669"/>
    <property type="project" value="TreeGrafter"/>
</dbReference>
<protein>
    <recommendedName>
        <fullName evidence="4">DNA polymerase IV</fullName>
        <shortName evidence="4">Pol IV</shortName>
        <ecNumber evidence="4">2.7.7.7</ecNumber>
    </recommendedName>
</protein>
<dbReference type="Pfam" id="PF11798">
    <property type="entry name" value="IMS_HHH"/>
    <property type="match status" value="1"/>
</dbReference>
<dbReference type="PANTHER" id="PTHR11076">
    <property type="entry name" value="DNA REPAIR POLYMERASE UMUC / TRANSFERASE FAMILY MEMBER"/>
    <property type="match status" value="1"/>
</dbReference>
<dbReference type="InterPro" id="IPR043128">
    <property type="entry name" value="Rev_trsase/Diguanyl_cyclase"/>
</dbReference>
<reference evidence="7 8" key="1">
    <citation type="submission" date="2019-03" db="EMBL/GenBank/DDBJ databases">
        <title>Sequencing the genomes of 1000 actinobacteria strains.</title>
        <authorList>
            <person name="Klenk H.-P."/>
        </authorList>
    </citation>
    <scope>NUCLEOTIDE SEQUENCE [LARGE SCALE GENOMIC DNA]</scope>
    <source>
        <strain evidence="7 8">DSM 18936</strain>
    </source>
</reference>
<evidence type="ECO:0000313" key="8">
    <source>
        <dbReference type="Proteomes" id="UP000294558"/>
    </source>
</evidence>
<feature type="binding site" evidence="4">
    <location>
        <position position="110"/>
    </location>
    <ligand>
        <name>Mg(2+)</name>
        <dbReference type="ChEBI" id="CHEBI:18420"/>
    </ligand>
</feature>
<keyword evidence="4" id="KW-0238">DNA-binding</keyword>
<evidence type="ECO:0000256" key="2">
    <source>
        <dbReference type="ARBA" id="ARBA00025589"/>
    </source>
</evidence>
<comment type="function">
    <text evidence="2 4">Poorly processive, error-prone DNA polymerase involved in untargeted mutagenesis. Copies undamaged DNA at stalled replication forks, which arise in vivo from mismatched or misaligned primer ends. These misaligned primers can be extended by PolIV. Exhibits no 3'-5' exonuclease (proofreading) activity. May be involved in translesional synthesis, in conjunction with the beta clamp from PolIII.</text>
</comment>
<feature type="region of interest" description="Disordered" evidence="5">
    <location>
        <begin position="240"/>
        <end position="259"/>
    </location>
</feature>
<dbReference type="SUPFAM" id="SSF100879">
    <property type="entry name" value="Lesion bypass DNA polymerase (Y-family), little finger domain"/>
    <property type="match status" value="1"/>
</dbReference>
<dbReference type="InterPro" id="IPR036775">
    <property type="entry name" value="DNA_pol_Y-fam_lit_finger_sf"/>
</dbReference>
<dbReference type="GO" id="GO:0009432">
    <property type="term" value="P:SOS response"/>
    <property type="evidence" value="ECO:0007669"/>
    <property type="project" value="TreeGrafter"/>
</dbReference>
<dbReference type="HAMAP" id="MF_01113">
    <property type="entry name" value="DNApol_IV"/>
    <property type="match status" value="1"/>
</dbReference>
<keyword evidence="4" id="KW-0239">DNA-directed DNA polymerase</keyword>
<dbReference type="GO" id="GO:0042276">
    <property type="term" value="P:error-prone translesion synthesis"/>
    <property type="evidence" value="ECO:0007669"/>
    <property type="project" value="TreeGrafter"/>
</dbReference>
<dbReference type="Gene3D" id="3.40.1170.60">
    <property type="match status" value="1"/>
</dbReference>
<dbReference type="InterPro" id="IPR050116">
    <property type="entry name" value="DNA_polymerase-Y"/>
</dbReference>
<dbReference type="PANTHER" id="PTHR11076:SF33">
    <property type="entry name" value="DNA POLYMERASE KAPPA"/>
    <property type="match status" value="1"/>
</dbReference>
<dbReference type="InterPro" id="IPR017961">
    <property type="entry name" value="DNA_pol_Y-fam_little_finger"/>
</dbReference>
<evidence type="ECO:0000256" key="4">
    <source>
        <dbReference type="HAMAP-Rule" id="MF_01113"/>
    </source>
</evidence>
<keyword evidence="4" id="KW-0460">Magnesium</keyword>
<dbReference type="GO" id="GO:0003887">
    <property type="term" value="F:DNA-directed DNA polymerase activity"/>
    <property type="evidence" value="ECO:0007669"/>
    <property type="project" value="UniProtKB-UniRule"/>
</dbReference>
<dbReference type="NCBIfam" id="NF003015">
    <property type="entry name" value="PRK03858.1"/>
    <property type="match status" value="1"/>
</dbReference>
<dbReference type="NCBIfam" id="NF002677">
    <property type="entry name" value="PRK02406.1"/>
    <property type="match status" value="1"/>
</dbReference>
<dbReference type="InterPro" id="IPR001126">
    <property type="entry name" value="UmuC"/>
</dbReference>
<dbReference type="CDD" id="cd03586">
    <property type="entry name" value="PolY_Pol_IV_kappa"/>
    <property type="match status" value="1"/>
</dbReference>
<evidence type="ECO:0000256" key="5">
    <source>
        <dbReference type="SAM" id="MobiDB-lite"/>
    </source>
</evidence>
<comment type="subcellular location">
    <subcellularLocation>
        <location evidence="4">Cytoplasm</location>
    </subcellularLocation>
</comment>
<comment type="similarity">
    <text evidence="1 4">Belongs to the DNA polymerase type-Y family.</text>
</comment>
<comment type="subunit">
    <text evidence="4">Monomer.</text>
</comment>
<dbReference type="EC" id="2.7.7.7" evidence="4"/>
<dbReference type="Gene3D" id="3.30.1490.100">
    <property type="entry name" value="DNA polymerase, Y-family, little finger domain"/>
    <property type="match status" value="1"/>
</dbReference>
<keyword evidence="4" id="KW-0479">Metal-binding</keyword>
<proteinExistence type="inferred from homology"/>
<keyword evidence="4" id="KW-0227">DNA damage</keyword>
<organism evidence="7 8">
    <name type="scientific">Ilumatobacter fluminis</name>
    <dbReference type="NCBI Taxonomy" id="467091"/>
    <lineage>
        <taxon>Bacteria</taxon>
        <taxon>Bacillati</taxon>
        <taxon>Actinomycetota</taxon>
        <taxon>Acidimicrobiia</taxon>
        <taxon>Acidimicrobiales</taxon>
        <taxon>Ilumatobacteraceae</taxon>
        <taxon>Ilumatobacter</taxon>
    </lineage>
</organism>
<sequence length="407" mass="44078">MNGSTVTVASEGSASILHADLDSFYASVEQRDRPELLGKPVIVGGGIVLAASYEAKRRGVYTPMPEHRARRLCPDAIVVSPRFDAYTEASRRVFEIFDDTTPLVEGMSIDEAFLDVRGLLRTAGTPAEIAARLRQRVAAEVGLPITVGVARTKFLAKVASGVAKPDGLLVVDPARETEFLHPLPVGKLWGVGPITERKLNDRGLVTVADVAAVAEEHLVAMVGAAAGRHLHALANHRDPRRVDTGRRRGSIGSQQALGRGPKSFDTIEALLLGIVDRVTRRMRTAERVGRTVTVRFRFGDFERATRARSLPHPTSATEPVAAVAMSVLREHRSMIEQRGLTLIGLSVGNLRNGSEGVEQLVLPFGRKDTSGLDSTVDDLRRRFGHAALTRASLVHQRGGFETPKLPD</sequence>
<dbReference type="Pfam" id="PF11799">
    <property type="entry name" value="IMS_C"/>
    <property type="match status" value="1"/>
</dbReference>
<comment type="caution">
    <text evidence="7">The sequence shown here is derived from an EMBL/GenBank/DDBJ whole genome shotgun (WGS) entry which is preliminary data.</text>
</comment>
<dbReference type="SUPFAM" id="SSF56672">
    <property type="entry name" value="DNA/RNA polymerases"/>
    <property type="match status" value="1"/>
</dbReference>
<dbReference type="Gene3D" id="3.30.70.270">
    <property type="match status" value="1"/>
</dbReference>
<evidence type="ECO:0000313" key="7">
    <source>
        <dbReference type="EMBL" id="TDT16985.1"/>
    </source>
</evidence>
<name>A0A4R7I0Q0_9ACTN</name>
<dbReference type="PROSITE" id="PS50173">
    <property type="entry name" value="UMUC"/>
    <property type="match status" value="1"/>
</dbReference>
<dbReference type="OrthoDB" id="9808813at2"/>
<dbReference type="InterPro" id="IPR043502">
    <property type="entry name" value="DNA/RNA_pol_sf"/>
</dbReference>
<accession>A0A4R7I0Q0</accession>
<feature type="domain" description="UmuC" evidence="6">
    <location>
        <begin position="16"/>
        <end position="192"/>
    </location>
</feature>
<dbReference type="GO" id="GO:0006281">
    <property type="term" value="P:DNA repair"/>
    <property type="evidence" value="ECO:0007669"/>
    <property type="project" value="UniProtKB-UniRule"/>
</dbReference>
<keyword evidence="4" id="KW-0234">DNA repair</keyword>
<dbReference type="GO" id="GO:0003684">
    <property type="term" value="F:damaged DNA binding"/>
    <property type="evidence" value="ECO:0007669"/>
    <property type="project" value="InterPro"/>
</dbReference>
<evidence type="ECO:0000256" key="1">
    <source>
        <dbReference type="ARBA" id="ARBA00010945"/>
    </source>
</evidence>
<comment type="catalytic activity">
    <reaction evidence="3 4">
        <text>DNA(n) + a 2'-deoxyribonucleoside 5'-triphosphate = DNA(n+1) + diphosphate</text>
        <dbReference type="Rhea" id="RHEA:22508"/>
        <dbReference type="Rhea" id="RHEA-COMP:17339"/>
        <dbReference type="Rhea" id="RHEA-COMP:17340"/>
        <dbReference type="ChEBI" id="CHEBI:33019"/>
        <dbReference type="ChEBI" id="CHEBI:61560"/>
        <dbReference type="ChEBI" id="CHEBI:173112"/>
        <dbReference type="EC" id="2.7.7.7"/>
    </reaction>
</comment>
<keyword evidence="4" id="KW-0548">Nucleotidyltransferase</keyword>
<keyword evidence="4" id="KW-0808">Transferase</keyword>
<dbReference type="RefSeq" id="WP_133869307.1">
    <property type="nucleotide sequence ID" value="NZ_SOAU01000001.1"/>
</dbReference>
<dbReference type="EMBL" id="SOAU01000001">
    <property type="protein sequence ID" value="TDT16985.1"/>
    <property type="molecule type" value="Genomic_DNA"/>
</dbReference>
<keyword evidence="4" id="KW-0515">Mutator protein</keyword>
<keyword evidence="4" id="KW-0963">Cytoplasm</keyword>
<dbReference type="Gene3D" id="1.10.150.20">
    <property type="entry name" value="5' to 3' exonuclease, C-terminal subdomain"/>
    <property type="match status" value="1"/>
</dbReference>
<feature type="binding site" evidence="4">
    <location>
        <position position="20"/>
    </location>
    <ligand>
        <name>Mg(2+)</name>
        <dbReference type="ChEBI" id="CHEBI:18420"/>
    </ligand>
</feature>
<keyword evidence="4" id="KW-0235">DNA replication</keyword>
<feature type="site" description="Substrate discrimination" evidence="4">
    <location>
        <position position="25"/>
    </location>
</feature>
<dbReference type="InterPro" id="IPR022880">
    <property type="entry name" value="DNApol_IV"/>
</dbReference>
<evidence type="ECO:0000256" key="3">
    <source>
        <dbReference type="ARBA" id="ARBA00049244"/>
    </source>
</evidence>
<keyword evidence="8" id="KW-1185">Reference proteome</keyword>
<evidence type="ECO:0000259" key="6">
    <source>
        <dbReference type="PROSITE" id="PS50173"/>
    </source>
</evidence>
<dbReference type="AlphaFoldDB" id="A0A4R7I0Q0"/>
<feature type="active site" evidence="4">
    <location>
        <position position="111"/>
    </location>
</feature>
<dbReference type="Pfam" id="PF00817">
    <property type="entry name" value="IMS"/>
    <property type="match status" value="1"/>
</dbReference>
<dbReference type="GO" id="GO:0006261">
    <property type="term" value="P:DNA-templated DNA replication"/>
    <property type="evidence" value="ECO:0007669"/>
    <property type="project" value="UniProtKB-UniRule"/>
</dbReference>
<gene>
    <name evidence="4" type="primary">dinB</name>
    <name evidence="7" type="ORF">BDK89_2586</name>
</gene>